<dbReference type="PANTHER" id="PTHR24345">
    <property type="entry name" value="SERINE/THREONINE-PROTEIN KINASE PLK"/>
    <property type="match status" value="1"/>
</dbReference>
<proteinExistence type="predicted"/>
<dbReference type="Pfam" id="PF00069">
    <property type="entry name" value="Pkinase"/>
    <property type="match status" value="1"/>
</dbReference>
<evidence type="ECO:0000256" key="3">
    <source>
        <dbReference type="ARBA" id="ARBA00022741"/>
    </source>
</evidence>
<keyword evidence="1" id="KW-0723">Serine/threonine-protein kinase</keyword>
<feature type="compositionally biased region" description="Polar residues" evidence="6">
    <location>
        <begin position="1"/>
        <end position="11"/>
    </location>
</feature>
<dbReference type="SMART" id="SM00220">
    <property type="entry name" value="S_TKc"/>
    <property type="match status" value="1"/>
</dbReference>
<keyword evidence="9" id="KW-1185">Reference proteome</keyword>
<dbReference type="AlphaFoldDB" id="K0KTD3"/>
<accession>K0KTD3</accession>
<keyword evidence="3" id="KW-0547">Nucleotide-binding</keyword>
<dbReference type="eggNOG" id="KOG0590">
    <property type="taxonomic scope" value="Eukaryota"/>
</dbReference>
<name>K0KTD3_WICCF</name>
<feature type="compositionally biased region" description="Polar residues" evidence="6">
    <location>
        <begin position="30"/>
        <end position="47"/>
    </location>
</feature>
<evidence type="ECO:0000313" key="9">
    <source>
        <dbReference type="Proteomes" id="UP000009328"/>
    </source>
</evidence>
<sequence>MNSTASQSNLKQFFGKLRSSSKSRQNSNSPENGGTPSISRTSSSTKLGGNIGSGFGKQLKTLGSGISSKVDLYYKKSTNEYFAVKTFRGRENYESRDEYRKRCYHEYDITRDLNHENITKTFSFISSISSSNHQLVMEFTPYSLLKIIQVATPGEQEILCFFRQIVSGLNYLHDNYIAHRDLKLENIQMDSHGIVKIIDFGTAFKFGPTPRKLAIGAVGTEALISPEALSKLQYDGELSDIWSLGILLYSMINVDFPWTAARESNSEFKSFKQDPQVLIKSNYPEQVWNLIGQILQLEPTSRIKTNEILTQLGSLTPDSVPPHIQCPSKKHAKTLKICANRFKL</sequence>
<dbReference type="GO" id="GO:0005524">
    <property type="term" value="F:ATP binding"/>
    <property type="evidence" value="ECO:0007669"/>
    <property type="project" value="UniProtKB-KW"/>
</dbReference>
<dbReference type="Gene3D" id="1.10.510.10">
    <property type="entry name" value="Transferase(Phosphotransferase) domain 1"/>
    <property type="match status" value="1"/>
</dbReference>
<evidence type="ECO:0000256" key="2">
    <source>
        <dbReference type="ARBA" id="ARBA00022679"/>
    </source>
</evidence>
<dbReference type="InParanoid" id="K0KTD3"/>
<dbReference type="SUPFAM" id="SSF56112">
    <property type="entry name" value="Protein kinase-like (PK-like)"/>
    <property type="match status" value="1"/>
</dbReference>
<dbReference type="PROSITE" id="PS50011">
    <property type="entry name" value="PROTEIN_KINASE_DOM"/>
    <property type="match status" value="1"/>
</dbReference>
<comment type="caution">
    <text evidence="8">The sequence shown here is derived from an EMBL/GenBank/DDBJ whole genome shotgun (WGS) entry which is preliminary data.</text>
</comment>
<keyword evidence="5" id="KW-0067">ATP-binding</keyword>
<evidence type="ECO:0000313" key="8">
    <source>
        <dbReference type="EMBL" id="CCH46426.1"/>
    </source>
</evidence>
<dbReference type="HOGENOM" id="CLU_000288_63_0_1"/>
<dbReference type="InterPro" id="IPR000719">
    <property type="entry name" value="Prot_kinase_dom"/>
</dbReference>
<dbReference type="Proteomes" id="UP000009328">
    <property type="component" value="Unassembled WGS sequence"/>
</dbReference>
<evidence type="ECO:0000256" key="1">
    <source>
        <dbReference type="ARBA" id="ARBA00022527"/>
    </source>
</evidence>
<feature type="region of interest" description="Disordered" evidence="6">
    <location>
        <begin position="1"/>
        <end position="47"/>
    </location>
</feature>
<dbReference type="GO" id="GO:0004674">
    <property type="term" value="F:protein serine/threonine kinase activity"/>
    <property type="evidence" value="ECO:0007669"/>
    <property type="project" value="UniProtKB-KW"/>
</dbReference>
<organism evidence="8 9">
    <name type="scientific">Wickerhamomyces ciferrii (strain ATCC 14091 / BCRC 22168 / CBS 111 / JCM 3599 / NBRC 0793 / NRRL Y-1031 F-60-10)</name>
    <name type="common">Yeast</name>
    <name type="synonym">Pichia ciferrii</name>
    <dbReference type="NCBI Taxonomy" id="1206466"/>
    <lineage>
        <taxon>Eukaryota</taxon>
        <taxon>Fungi</taxon>
        <taxon>Dikarya</taxon>
        <taxon>Ascomycota</taxon>
        <taxon>Saccharomycotina</taxon>
        <taxon>Saccharomycetes</taxon>
        <taxon>Phaffomycetales</taxon>
        <taxon>Wickerhamomycetaceae</taxon>
        <taxon>Wickerhamomyces</taxon>
    </lineage>
</organism>
<evidence type="ECO:0000259" key="7">
    <source>
        <dbReference type="PROSITE" id="PS50011"/>
    </source>
</evidence>
<evidence type="ECO:0000256" key="6">
    <source>
        <dbReference type="SAM" id="MobiDB-lite"/>
    </source>
</evidence>
<dbReference type="PANTHER" id="PTHR24345:SF0">
    <property type="entry name" value="CELL CYCLE SERINE_THREONINE-PROTEIN KINASE CDC5_MSD2"/>
    <property type="match status" value="1"/>
</dbReference>
<keyword evidence="2" id="KW-0808">Transferase</keyword>
<dbReference type="STRING" id="1206466.K0KTD3"/>
<reference evidence="8 9" key="1">
    <citation type="journal article" date="2012" name="Eukaryot. Cell">
        <title>Draft genome sequence of Wickerhamomyces ciferrii NRRL Y-1031 F-60-10.</title>
        <authorList>
            <person name="Schneider J."/>
            <person name="Andrea H."/>
            <person name="Blom J."/>
            <person name="Jaenicke S."/>
            <person name="Ruckert C."/>
            <person name="Schorsch C."/>
            <person name="Szczepanowski R."/>
            <person name="Farwick M."/>
            <person name="Goesmann A."/>
            <person name="Puhler A."/>
            <person name="Schaffer S."/>
            <person name="Tauch A."/>
            <person name="Kohler T."/>
            <person name="Brinkrolf K."/>
        </authorList>
    </citation>
    <scope>NUCLEOTIDE SEQUENCE [LARGE SCALE GENOMIC DNA]</scope>
    <source>
        <strain evidence="9">ATCC 14091 / BCRC 22168 / CBS 111 / JCM 3599 / NBRC 0793 / NRRL Y-1031 F-60-10</strain>
    </source>
</reference>
<evidence type="ECO:0000256" key="4">
    <source>
        <dbReference type="ARBA" id="ARBA00022777"/>
    </source>
</evidence>
<dbReference type="InterPro" id="IPR011009">
    <property type="entry name" value="Kinase-like_dom_sf"/>
</dbReference>
<keyword evidence="4 8" id="KW-0418">Kinase</keyword>
<evidence type="ECO:0000256" key="5">
    <source>
        <dbReference type="ARBA" id="ARBA00022840"/>
    </source>
</evidence>
<dbReference type="GO" id="GO:0005634">
    <property type="term" value="C:nucleus"/>
    <property type="evidence" value="ECO:0007669"/>
    <property type="project" value="TreeGrafter"/>
</dbReference>
<feature type="domain" description="Protein kinase" evidence="7">
    <location>
        <begin position="56"/>
        <end position="315"/>
    </location>
</feature>
<protein>
    <submittedName>
        <fullName evidence="8">Serine/threonine-protein kinase</fullName>
    </submittedName>
</protein>
<feature type="compositionally biased region" description="Low complexity" evidence="6">
    <location>
        <begin position="18"/>
        <end position="29"/>
    </location>
</feature>
<dbReference type="EMBL" id="CAIF01000245">
    <property type="protein sequence ID" value="CCH46426.1"/>
    <property type="molecule type" value="Genomic_DNA"/>
</dbReference>
<gene>
    <name evidence="8" type="ORF">BN7_6020</name>
</gene>